<dbReference type="RefSeq" id="WP_209512581.1">
    <property type="nucleotide sequence ID" value="NZ_JAGGKS010000008.1"/>
</dbReference>
<dbReference type="EMBL" id="JAGGKS010000008">
    <property type="protein sequence ID" value="MBP1926863.1"/>
    <property type="molecule type" value="Genomic_DNA"/>
</dbReference>
<dbReference type="Proteomes" id="UP001519342">
    <property type="component" value="Unassembled WGS sequence"/>
</dbReference>
<organism evidence="1 2">
    <name type="scientific">Sedimentibacter acidaminivorans</name>
    <dbReference type="NCBI Taxonomy" id="913099"/>
    <lineage>
        <taxon>Bacteria</taxon>
        <taxon>Bacillati</taxon>
        <taxon>Bacillota</taxon>
        <taxon>Tissierellia</taxon>
        <taxon>Sedimentibacter</taxon>
    </lineage>
</organism>
<proteinExistence type="predicted"/>
<evidence type="ECO:0000313" key="2">
    <source>
        <dbReference type="Proteomes" id="UP001519342"/>
    </source>
</evidence>
<sequence>MEKDEKRERLKRLLYSYTYIQFEIDCINENIINLGEAINSQRDINVPELTGLPGGNGITDTVYNSVEKILVTYGQEVAKLENRLEKAFEKKNYIDDLLKLLEPLEKQVVILKYFKKYKTWMICSKLNYSGRQIDRFNDRAIKKLLEVYETN</sequence>
<evidence type="ECO:0000313" key="1">
    <source>
        <dbReference type="EMBL" id="MBP1926863.1"/>
    </source>
</evidence>
<comment type="caution">
    <text evidence="1">The sequence shown here is derived from an EMBL/GenBank/DDBJ whole genome shotgun (WGS) entry which is preliminary data.</text>
</comment>
<accession>A0ABS4GGN6</accession>
<dbReference type="InterPro" id="IPR013324">
    <property type="entry name" value="RNA_pol_sigma_r3/r4-like"/>
</dbReference>
<gene>
    <name evidence="1" type="ORF">J2Z76_002733</name>
</gene>
<protein>
    <submittedName>
        <fullName evidence="1">Uncharacterized protein</fullName>
    </submittedName>
</protein>
<keyword evidence="2" id="KW-1185">Reference proteome</keyword>
<dbReference type="SUPFAM" id="SSF88659">
    <property type="entry name" value="Sigma3 and sigma4 domains of RNA polymerase sigma factors"/>
    <property type="match status" value="1"/>
</dbReference>
<name>A0ABS4GGN6_9FIRM</name>
<reference evidence="1 2" key="1">
    <citation type="submission" date="2021-03" db="EMBL/GenBank/DDBJ databases">
        <title>Genomic Encyclopedia of Type Strains, Phase IV (KMG-IV): sequencing the most valuable type-strain genomes for metagenomic binning, comparative biology and taxonomic classification.</title>
        <authorList>
            <person name="Goeker M."/>
        </authorList>
    </citation>
    <scope>NUCLEOTIDE SEQUENCE [LARGE SCALE GENOMIC DNA]</scope>
    <source>
        <strain evidence="1 2">DSM 24004</strain>
    </source>
</reference>